<name>A0ABN8KUX3_9BACI</name>
<protein>
    <recommendedName>
        <fullName evidence="3">Transposase</fullName>
    </recommendedName>
</protein>
<evidence type="ECO:0000313" key="2">
    <source>
        <dbReference type="Proteomes" id="UP000838308"/>
    </source>
</evidence>
<dbReference type="EMBL" id="CALBWS010000057">
    <property type="protein sequence ID" value="CAH2717639.1"/>
    <property type="molecule type" value="Genomic_DNA"/>
</dbReference>
<organism evidence="1 2">
    <name type="scientific">Neobacillus rhizosphaerae</name>
    <dbReference type="NCBI Taxonomy" id="2880965"/>
    <lineage>
        <taxon>Bacteria</taxon>
        <taxon>Bacillati</taxon>
        <taxon>Bacillota</taxon>
        <taxon>Bacilli</taxon>
        <taxon>Bacillales</taxon>
        <taxon>Bacillaceae</taxon>
        <taxon>Neobacillus</taxon>
    </lineage>
</organism>
<gene>
    <name evidence="1" type="ORF">BACCIP111895_04855</name>
</gene>
<dbReference type="Proteomes" id="UP000838308">
    <property type="component" value="Unassembled WGS sequence"/>
</dbReference>
<reference evidence="1" key="1">
    <citation type="submission" date="2022-04" db="EMBL/GenBank/DDBJ databases">
        <authorList>
            <person name="Criscuolo A."/>
        </authorList>
    </citation>
    <scope>NUCLEOTIDE SEQUENCE</scope>
    <source>
        <strain evidence="1">CIP111895</strain>
    </source>
</reference>
<proteinExistence type="predicted"/>
<sequence length="87" mass="10178">MFGGYLPVGDAQPKISSLKHFGNSVHKERKMRKLNECIKRYRQIPYQNRDKGASTPSKHLAPCIREETKKCVELLDILEILTRKKFY</sequence>
<evidence type="ECO:0000313" key="1">
    <source>
        <dbReference type="EMBL" id="CAH2717639.1"/>
    </source>
</evidence>
<accession>A0ABN8KUX3</accession>
<evidence type="ECO:0008006" key="3">
    <source>
        <dbReference type="Google" id="ProtNLM"/>
    </source>
</evidence>
<keyword evidence="2" id="KW-1185">Reference proteome</keyword>
<comment type="caution">
    <text evidence="1">The sequence shown here is derived from an EMBL/GenBank/DDBJ whole genome shotgun (WGS) entry which is preliminary data.</text>
</comment>